<dbReference type="EMBL" id="JAOAOG010000004">
    <property type="protein sequence ID" value="KAJ6255402.1"/>
    <property type="molecule type" value="Genomic_DNA"/>
</dbReference>
<evidence type="ECO:0000313" key="3">
    <source>
        <dbReference type="Proteomes" id="UP001150062"/>
    </source>
</evidence>
<dbReference type="PANTHER" id="PTHR31302:SF0">
    <property type="entry name" value="TRANSMEMBRANE PROTEIN WITH METALLOPHOSPHOESTERASE DOMAIN"/>
    <property type="match status" value="1"/>
</dbReference>
<dbReference type="InterPro" id="IPR029052">
    <property type="entry name" value="Metallo-depent_PP-like"/>
</dbReference>
<dbReference type="SUPFAM" id="SSF56300">
    <property type="entry name" value="Metallo-dependent phosphatases"/>
    <property type="match status" value="1"/>
</dbReference>
<dbReference type="PANTHER" id="PTHR31302">
    <property type="entry name" value="TRANSMEMBRANE PROTEIN WITH METALLOPHOSPHOESTERASE DOMAIN-RELATED"/>
    <property type="match status" value="1"/>
</dbReference>
<organism evidence="2 3">
    <name type="scientific">Anaeramoeba flamelloides</name>
    <dbReference type="NCBI Taxonomy" id="1746091"/>
    <lineage>
        <taxon>Eukaryota</taxon>
        <taxon>Metamonada</taxon>
        <taxon>Anaeramoebidae</taxon>
        <taxon>Anaeramoeba</taxon>
    </lineage>
</organism>
<dbReference type="InterPro" id="IPR004843">
    <property type="entry name" value="Calcineurin-like_PHP"/>
</dbReference>
<keyword evidence="2" id="KW-0472">Membrane</keyword>
<gene>
    <name evidence="2" type="ORF">M0813_11277</name>
</gene>
<accession>A0ABQ8ZFE1</accession>
<dbReference type="InterPro" id="IPR051158">
    <property type="entry name" value="Metallophosphoesterase_sf"/>
</dbReference>
<comment type="caution">
    <text evidence="2">The sequence shown here is derived from an EMBL/GenBank/DDBJ whole genome shotgun (WGS) entry which is preliminary data.</text>
</comment>
<dbReference type="Proteomes" id="UP001150062">
    <property type="component" value="Unassembled WGS sequence"/>
</dbReference>
<reference evidence="2" key="1">
    <citation type="submission" date="2022-08" db="EMBL/GenBank/DDBJ databases">
        <title>Novel sulfate-reducing endosymbionts in the free-living metamonad Anaeramoeba.</title>
        <authorList>
            <person name="Jerlstrom-Hultqvist J."/>
            <person name="Cepicka I."/>
            <person name="Gallot-Lavallee L."/>
            <person name="Salas-Leiva D."/>
            <person name="Curtis B.A."/>
            <person name="Zahonova K."/>
            <person name="Pipaliya S."/>
            <person name="Dacks J."/>
            <person name="Roger A.J."/>
        </authorList>
    </citation>
    <scope>NUCLEOTIDE SEQUENCE</scope>
    <source>
        <strain evidence="2">Schooner1</strain>
    </source>
</reference>
<evidence type="ECO:0000259" key="1">
    <source>
        <dbReference type="Pfam" id="PF00149"/>
    </source>
</evidence>
<evidence type="ECO:0000313" key="2">
    <source>
        <dbReference type="EMBL" id="KAJ6255402.1"/>
    </source>
</evidence>
<dbReference type="Gene3D" id="3.60.21.10">
    <property type="match status" value="1"/>
</dbReference>
<feature type="domain" description="Calcineurin-like phosphoesterase" evidence="1">
    <location>
        <begin position="52"/>
        <end position="230"/>
    </location>
</feature>
<keyword evidence="3" id="KW-1185">Reference proteome</keyword>
<dbReference type="Pfam" id="PF00149">
    <property type="entry name" value="Metallophos"/>
    <property type="match status" value="1"/>
</dbReference>
<protein>
    <submittedName>
        <fullName evidence="2">Transmembrane protein with metallophosphoesterase domain-related</fullName>
    </submittedName>
</protein>
<keyword evidence="2" id="KW-0812">Transmembrane</keyword>
<proteinExistence type="predicted"/>
<name>A0ABQ8ZFE1_9EUKA</name>
<sequence length="276" mass="31618">MIQNNLPPPPPNLSIPKKKKLEVDGKPLVRIRVIEEQTNTIKPSSGEWNALTISDLHFSDQTDSYFPIKKINETIRFLKKTIKSERIDQLIILGDLFHSTCSNMAFMERTLKKLTKLTKETFMIGGNHDRGKISRLQNRLGSKYIKKKKIHLIENLFLCLTPSDLNQDEISSDQPKKSIKEKIFPRVILTHDAGNESIVSSERVEKFLRSIKHFHEWINPSDLLIMGHTHLNYLEKAENMGSQGPFHASLKTISCGRITETQSNGGLKFKLLKLHL</sequence>